<comment type="caution">
    <text evidence="2">The sequence shown here is derived from an EMBL/GenBank/DDBJ whole genome shotgun (WGS) entry which is preliminary data.</text>
</comment>
<dbReference type="AlphaFoldDB" id="A0A843WAX6"/>
<feature type="region of interest" description="Disordered" evidence="1">
    <location>
        <begin position="1"/>
        <end position="24"/>
    </location>
</feature>
<proteinExistence type="predicted"/>
<reference evidence="2" key="1">
    <citation type="submission" date="2017-07" db="EMBL/GenBank/DDBJ databases">
        <title>Taro Niue Genome Assembly and Annotation.</title>
        <authorList>
            <person name="Atibalentja N."/>
            <person name="Keating K."/>
            <person name="Fields C.J."/>
        </authorList>
    </citation>
    <scope>NUCLEOTIDE SEQUENCE</scope>
    <source>
        <strain evidence="2">Niue_2</strain>
        <tissue evidence="2">Leaf</tissue>
    </source>
</reference>
<evidence type="ECO:0000313" key="2">
    <source>
        <dbReference type="EMBL" id="MQM01965.1"/>
    </source>
</evidence>
<feature type="compositionally biased region" description="Basic and acidic residues" evidence="1">
    <location>
        <begin position="1"/>
        <end position="17"/>
    </location>
</feature>
<organism evidence="2 3">
    <name type="scientific">Colocasia esculenta</name>
    <name type="common">Wild taro</name>
    <name type="synonym">Arum esculentum</name>
    <dbReference type="NCBI Taxonomy" id="4460"/>
    <lineage>
        <taxon>Eukaryota</taxon>
        <taxon>Viridiplantae</taxon>
        <taxon>Streptophyta</taxon>
        <taxon>Embryophyta</taxon>
        <taxon>Tracheophyta</taxon>
        <taxon>Spermatophyta</taxon>
        <taxon>Magnoliopsida</taxon>
        <taxon>Liliopsida</taxon>
        <taxon>Araceae</taxon>
        <taxon>Aroideae</taxon>
        <taxon>Colocasieae</taxon>
        <taxon>Colocasia</taxon>
    </lineage>
</organism>
<dbReference type="EMBL" id="NMUH01002764">
    <property type="protein sequence ID" value="MQM01965.1"/>
    <property type="molecule type" value="Genomic_DNA"/>
</dbReference>
<sequence>MSDYDIVHGDADRDGRGGRGRRKNRRREACPLKFLIHFFNYPESPHSILAPVELFCLMVLLPLRSYSSSDSFFGCLGWRITASSPSPEREDSFFLHLFAYPVVISLLNQRVVRTCSSRDVARMSSRKMQMDIAFDVLADGQCAASSSSSSGPIRRRRTVAASSSCSTQHRRSKRCSLACAATTPPWHKPHPLESSWIYEV</sequence>
<evidence type="ECO:0000313" key="3">
    <source>
        <dbReference type="Proteomes" id="UP000652761"/>
    </source>
</evidence>
<evidence type="ECO:0000256" key="1">
    <source>
        <dbReference type="SAM" id="MobiDB-lite"/>
    </source>
</evidence>
<keyword evidence="3" id="KW-1185">Reference proteome</keyword>
<gene>
    <name evidence="2" type="ORF">Taro_034725</name>
</gene>
<name>A0A843WAX6_COLES</name>
<protein>
    <submittedName>
        <fullName evidence="2">Uncharacterized protein</fullName>
    </submittedName>
</protein>
<dbReference type="Proteomes" id="UP000652761">
    <property type="component" value="Unassembled WGS sequence"/>
</dbReference>
<accession>A0A843WAX6</accession>